<dbReference type="SUPFAM" id="SSF56601">
    <property type="entry name" value="beta-lactamase/transpeptidase-like"/>
    <property type="match status" value="1"/>
</dbReference>
<protein>
    <submittedName>
        <fullName evidence="2">Serine hydrolase</fullName>
    </submittedName>
</protein>
<dbReference type="GO" id="GO:0016787">
    <property type="term" value="F:hydrolase activity"/>
    <property type="evidence" value="ECO:0007669"/>
    <property type="project" value="UniProtKB-KW"/>
</dbReference>
<dbReference type="RefSeq" id="WP_185140656.1">
    <property type="nucleotide sequence ID" value="NZ_JACJVP010000001.1"/>
</dbReference>
<dbReference type="InterPro" id="IPR050789">
    <property type="entry name" value="Diverse_Enzym_Activities"/>
</dbReference>
<dbReference type="Proteomes" id="UP000547209">
    <property type="component" value="Unassembled WGS sequence"/>
</dbReference>
<reference evidence="2 3" key="1">
    <citation type="submission" date="2020-08" db="EMBL/GenBank/DDBJ databases">
        <title>Cohnella phylogeny.</title>
        <authorList>
            <person name="Dunlap C."/>
        </authorList>
    </citation>
    <scope>NUCLEOTIDE SEQUENCE [LARGE SCALE GENOMIC DNA]</scope>
    <source>
        <strain evidence="2 3">DSM 28246</strain>
    </source>
</reference>
<dbReference type="EMBL" id="JACJVP010000001">
    <property type="protein sequence ID" value="MBB6669220.1"/>
    <property type="molecule type" value="Genomic_DNA"/>
</dbReference>
<keyword evidence="2" id="KW-0378">Hydrolase</keyword>
<dbReference type="Gene3D" id="3.40.710.10">
    <property type="entry name" value="DD-peptidase/beta-lactamase superfamily"/>
    <property type="match status" value="1"/>
</dbReference>
<dbReference type="PANTHER" id="PTHR43283">
    <property type="entry name" value="BETA-LACTAMASE-RELATED"/>
    <property type="match status" value="1"/>
</dbReference>
<comment type="caution">
    <text evidence="2">The sequence shown here is derived from an EMBL/GenBank/DDBJ whole genome shotgun (WGS) entry which is preliminary data.</text>
</comment>
<keyword evidence="3" id="KW-1185">Reference proteome</keyword>
<proteinExistence type="predicted"/>
<gene>
    <name evidence="2" type="ORF">H7C19_00805</name>
</gene>
<dbReference type="PANTHER" id="PTHR43283:SF7">
    <property type="entry name" value="BETA-LACTAMASE-RELATED DOMAIN-CONTAINING PROTEIN"/>
    <property type="match status" value="1"/>
</dbReference>
<evidence type="ECO:0000313" key="2">
    <source>
        <dbReference type="EMBL" id="MBB6669220.1"/>
    </source>
</evidence>
<dbReference type="AlphaFoldDB" id="A0A7X0VCT2"/>
<evidence type="ECO:0000313" key="3">
    <source>
        <dbReference type="Proteomes" id="UP000547209"/>
    </source>
</evidence>
<sequence length="320" mass="35276">MSTDSHGSPAVDLNGFRSRIERAKIETCHVRLGGRDLVAYARSGKSANALHRINSITKSVLSLLIGIALDRGDLDALQTPVGAYLEGVPEDKRQLTLAHLITMTDGLDWPEWGDWNGQPTPMYDSPDWVAFVLGRPVKAPPGTAMAYNSGSSQLLSAVLQQATGMTTEAYAARHLFGPLGIEDWLWHADAQGVVIGGFGLSLRGRDLFKLGLLMLNEGRWEGRQIVPAAWARQATRPQHHTYDHVGSYGYHWWIYTGGTPSPVSPATFFAMGYGGQYVFVMPERKLVVSFTSNLYRQTFMPLNLFAETFLPGSNRQPVSR</sequence>
<dbReference type="InterPro" id="IPR001466">
    <property type="entry name" value="Beta-lactam-related"/>
</dbReference>
<feature type="domain" description="Beta-lactamase-related" evidence="1">
    <location>
        <begin position="46"/>
        <end position="294"/>
    </location>
</feature>
<dbReference type="InterPro" id="IPR012338">
    <property type="entry name" value="Beta-lactam/transpept-like"/>
</dbReference>
<dbReference type="Pfam" id="PF00144">
    <property type="entry name" value="Beta-lactamase"/>
    <property type="match status" value="1"/>
</dbReference>
<evidence type="ECO:0000259" key="1">
    <source>
        <dbReference type="Pfam" id="PF00144"/>
    </source>
</evidence>
<organism evidence="2 3">
    <name type="scientific">Cohnella nanjingensis</name>
    <dbReference type="NCBI Taxonomy" id="1387779"/>
    <lineage>
        <taxon>Bacteria</taxon>
        <taxon>Bacillati</taxon>
        <taxon>Bacillota</taxon>
        <taxon>Bacilli</taxon>
        <taxon>Bacillales</taxon>
        <taxon>Paenibacillaceae</taxon>
        <taxon>Cohnella</taxon>
    </lineage>
</organism>
<accession>A0A7X0VCT2</accession>
<name>A0A7X0VCT2_9BACL</name>